<evidence type="ECO:0008006" key="3">
    <source>
        <dbReference type="Google" id="ProtNLM"/>
    </source>
</evidence>
<dbReference type="GO" id="GO:0016787">
    <property type="term" value="F:hydrolase activity"/>
    <property type="evidence" value="ECO:0007669"/>
    <property type="project" value="UniProtKB-KW"/>
</dbReference>
<dbReference type="PANTHER" id="PTHR47406:SF2">
    <property type="entry name" value="ALPHA GLUCURONIDASE N-TERMINAL DOMAIN-CONTAINING PROTEIN"/>
    <property type="match status" value="1"/>
</dbReference>
<dbReference type="InterPro" id="IPR029018">
    <property type="entry name" value="Hex-like_dom2"/>
</dbReference>
<evidence type="ECO:0000313" key="2">
    <source>
        <dbReference type="EMBL" id="MPM13608.1"/>
    </source>
</evidence>
<proteinExistence type="predicted"/>
<organism evidence="2">
    <name type="scientific">bioreactor metagenome</name>
    <dbReference type="NCBI Taxonomy" id="1076179"/>
    <lineage>
        <taxon>unclassified sequences</taxon>
        <taxon>metagenomes</taxon>
        <taxon>ecological metagenomes</taxon>
    </lineage>
</organism>
<dbReference type="Gene3D" id="2.60.120.260">
    <property type="entry name" value="Galactose-binding domain-like"/>
    <property type="match status" value="1"/>
</dbReference>
<dbReference type="InterPro" id="IPR032287">
    <property type="entry name" value="DUF4838"/>
</dbReference>
<gene>
    <name evidence="2" type="ORF">SDC9_59966</name>
</gene>
<dbReference type="Gene3D" id="3.30.379.10">
    <property type="entry name" value="Chitobiase/beta-hexosaminidase domain 2-like"/>
    <property type="match status" value="1"/>
</dbReference>
<dbReference type="AlphaFoldDB" id="A0A644XCU7"/>
<dbReference type="Pfam" id="PF16126">
    <property type="entry name" value="DUF4838"/>
    <property type="match status" value="1"/>
</dbReference>
<sequence length="756" mass="85886">MKSVLSPVFFLLSVLFTLFADAEDSLIITRDGISNYCIIVCDKANANERTAAAILQQYLFRISGVSIPLYADDNPAAKNPAFVISAFPRGFCSEPAELLKEDGYCIQTSDNNIYITGGSGMGVIYGVTGFLEDYLGVRMLAPGEEFVPAMADVILPPINDIQIPPAEIRIVNGAFSGDTLYRYFRKLNTIEDRWNEPDWRGYYVHTFSRLVPPEKYFNEHPEYFALVNGNRVAHGQLCLSNPAVLQIVIDKLGSEMKAHPNIRYWSVSQNDNYEYCQCEKCRAMDSIEGSPAGLMLRFVNAVAEKFPDKTITTLAYQYTRKPPLITKPDSNVMITLCSIELNRTHPIAVEPGAASFREDMEGWGRISKNIMMWDYEVQFSNYLTPFPLFNTLQPNLQYFTANNVVANFQQCNAKHGVEFAELKSYLMSKLMWNPDVDVNAETDGFMRHYYGAAAPMIRKYYDLLHAECLRYNQFLDIYGNPVQAANTYLSAENISEYSSFFDTAESLVEEDPVLLSRVQIARLPVMFAEIEIAKTELFGLRGWYENIDGKWILKDRMIRLLEQFRRICVDNDVNEFNENGLTFGTWYENTQRFIHVQTEGNIAFQKNATCNPAADERYSAAGPATLTNGVKGTEDYKMNWLGWEAQDVEIVLDLGAVLPVDSIEISTLQYPKSWILHPLSVSCRLSKDGQKYDRPQIAFSAENLQSEPMMKTFVFSVSGKKTRYIKFNINATKTLPAWHNYAGMKSWVFVDEIVVK</sequence>
<evidence type="ECO:0000256" key="1">
    <source>
        <dbReference type="ARBA" id="ARBA00022801"/>
    </source>
</evidence>
<dbReference type="EMBL" id="VSSQ01002145">
    <property type="protein sequence ID" value="MPM13608.1"/>
    <property type="molecule type" value="Genomic_DNA"/>
</dbReference>
<dbReference type="PANTHER" id="PTHR47406">
    <property type="entry name" value="COAGULATION FACTOR 5/8 TYPE, C-TERMINAL"/>
    <property type="match status" value="1"/>
</dbReference>
<reference evidence="2" key="1">
    <citation type="submission" date="2019-08" db="EMBL/GenBank/DDBJ databases">
        <authorList>
            <person name="Kucharzyk K."/>
            <person name="Murdoch R.W."/>
            <person name="Higgins S."/>
            <person name="Loffler F."/>
        </authorList>
    </citation>
    <scope>NUCLEOTIDE SEQUENCE</scope>
</reference>
<protein>
    <recommendedName>
        <fullName evidence="3">F5/8 type C domain-containing protein</fullName>
    </recommendedName>
</protein>
<accession>A0A644XCU7</accession>
<comment type="caution">
    <text evidence="2">The sequence shown here is derived from an EMBL/GenBank/DDBJ whole genome shotgun (WGS) entry which is preliminary data.</text>
</comment>
<name>A0A644XCU7_9ZZZZ</name>
<keyword evidence="1" id="KW-0378">Hydrolase</keyword>
<dbReference type="SUPFAM" id="SSF55545">
    <property type="entry name" value="beta-N-acetylhexosaminidase-like domain"/>
    <property type="match status" value="1"/>
</dbReference>